<dbReference type="GO" id="GO:0060090">
    <property type="term" value="F:molecular adaptor activity"/>
    <property type="evidence" value="ECO:0007669"/>
    <property type="project" value="TreeGrafter"/>
</dbReference>
<dbReference type="Pfam" id="PF12859">
    <property type="entry name" value="ANAPC1"/>
    <property type="match status" value="1"/>
</dbReference>
<dbReference type="Proteomes" id="UP000800235">
    <property type="component" value="Unassembled WGS sequence"/>
</dbReference>
<keyword evidence="5" id="KW-0131">Cell cycle</keyword>
<keyword evidence="2" id="KW-0132">Cell division</keyword>
<dbReference type="OrthoDB" id="26401at2759"/>
<evidence type="ECO:0000256" key="5">
    <source>
        <dbReference type="ARBA" id="ARBA00023306"/>
    </source>
</evidence>
<evidence type="ECO:0000313" key="10">
    <source>
        <dbReference type="Proteomes" id="UP000800235"/>
    </source>
</evidence>
<evidence type="ECO:0000256" key="2">
    <source>
        <dbReference type="ARBA" id="ARBA00022618"/>
    </source>
</evidence>
<feature type="region of interest" description="Disordered" evidence="6">
    <location>
        <begin position="459"/>
        <end position="482"/>
    </location>
</feature>
<feature type="compositionally biased region" description="Polar residues" evidence="6">
    <location>
        <begin position="343"/>
        <end position="358"/>
    </location>
</feature>
<dbReference type="GO" id="GO:0051301">
    <property type="term" value="P:cell division"/>
    <property type="evidence" value="ECO:0007669"/>
    <property type="project" value="UniProtKB-KW"/>
</dbReference>
<evidence type="ECO:0000256" key="6">
    <source>
        <dbReference type="SAM" id="MobiDB-lite"/>
    </source>
</evidence>
<feature type="region of interest" description="Disordered" evidence="6">
    <location>
        <begin position="100"/>
        <end position="119"/>
    </location>
</feature>
<keyword evidence="4" id="KW-0498">Mitosis</keyword>
<evidence type="ECO:0000256" key="1">
    <source>
        <dbReference type="ARBA" id="ARBA00010547"/>
    </source>
</evidence>
<dbReference type="InterPro" id="IPR049255">
    <property type="entry name" value="Apc1_N"/>
</dbReference>
<evidence type="ECO:0000313" key="9">
    <source>
        <dbReference type="EMBL" id="KAF2433758.1"/>
    </source>
</evidence>
<comment type="caution">
    <text evidence="9">The sequence shown here is derived from an EMBL/GenBank/DDBJ whole genome shotgun (WGS) entry which is preliminary data.</text>
</comment>
<dbReference type="InterPro" id="IPR048971">
    <property type="entry name" value="Apc1_3rd"/>
</dbReference>
<dbReference type="InterPro" id="IPR024990">
    <property type="entry name" value="Apc1"/>
</dbReference>
<dbReference type="GO" id="GO:0070979">
    <property type="term" value="P:protein K11-linked ubiquitination"/>
    <property type="evidence" value="ECO:0007669"/>
    <property type="project" value="TreeGrafter"/>
</dbReference>
<feature type="compositionally biased region" description="Polar residues" evidence="6">
    <location>
        <begin position="461"/>
        <end position="482"/>
    </location>
</feature>
<reference evidence="9" key="1">
    <citation type="journal article" date="2020" name="Stud. Mycol.">
        <title>101 Dothideomycetes genomes: a test case for predicting lifestyles and emergence of pathogens.</title>
        <authorList>
            <person name="Haridas S."/>
            <person name="Albert R."/>
            <person name="Binder M."/>
            <person name="Bloem J."/>
            <person name="Labutti K."/>
            <person name="Salamov A."/>
            <person name="Andreopoulos B."/>
            <person name="Baker S."/>
            <person name="Barry K."/>
            <person name="Bills G."/>
            <person name="Bluhm B."/>
            <person name="Cannon C."/>
            <person name="Castanera R."/>
            <person name="Culley D."/>
            <person name="Daum C."/>
            <person name="Ezra D."/>
            <person name="Gonzalez J."/>
            <person name="Henrissat B."/>
            <person name="Kuo A."/>
            <person name="Liang C."/>
            <person name="Lipzen A."/>
            <person name="Lutzoni F."/>
            <person name="Magnuson J."/>
            <person name="Mondo S."/>
            <person name="Nolan M."/>
            <person name="Ohm R."/>
            <person name="Pangilinan J."/>
            <person name="Park H.-J."/>
            <person name="Ramirez L."/>
            <person name="Alfaro M."/>
            <person name="Sun H."/>
            <person name="Tritt A."/>
            <person name="Yoshinaga Y."/>
            <person name="Zwiers L.-H."/>
            <person name="Turgeon B."/>
            <person name="Goodwin S."/>
            <person name="Spatafora J."/>
            <person name="Crous P."/>
            <person name="Grigoriev I."/>
        </authorList>
    </citation>
    <scope>NUCLEOTIDE SEQUENCE</scope>
    <source>
        <strain evidence="9">CBS 130266</strain>
    </source>
</reference>
<dbReference type="Pfam" id="PF21282">
    <property type="entry name" value="APC1_3rd"/>
    <property type="match status" value="1"/>
</dbReference>
<comment type="similarity">
    <text evidence="1">Belongs to the APC1 family.</text>
</comment>
<dbReference type="InterPro" id="IPR011989">
    <property type="entry name" value="ARM-like"/>
</dbReference>
<keyword evidence="10" id="KW-1185">Reference proteome</keyword>
<dbReference type="PANTHER" id="PTHR12827:SF3">
    <property type="entry name" value="ANAPHASE-PROMOTING COMPLEX SUBUNIT 1"/>
    <property type="match status" value="1"/>
</dbReference>
<dbReference type="FunFam" id="1.25.10.10:FF:000217">
    <property type="entry name" value="20S cyclosome subunit (APC1/BimE)"/>
    <property type="match status" value="1"/>
</dbReference>
<evidence type="ECO:0000256" key="4">
    <source>
        <dbReference type="ARBA" id="ARBA00022776"/>
    </source>
</evidence>
<dbReference type="GO" id="GO:0031145">
    <property type="term" value="P:anaphase-promoting complex-dependent catabolic process"/>
    <property type="evidence" value="ECO:0007669"/>
    <property type="project" value="TreeGrafter"/>
</dbReference>
<sequence length="2000" mass="221383">MATLHSLGLHTPSGLSYLIAENYLPEDPPASSYTWETYNESHGQEEVLSTDTCVVWSRGGIVKKVFSFTVEKQKVQQAVLTWFPSDEDDVVKRVDIGGTHNGNAGVDEMGQGGMRKRQRVTSNTFTAGGKEQGSTNGFARALVVFLKHQAHVYFLSGASHVLDLHFEVERAYPAPRGLILQRKLPKDHHVIHSTPLIPAAPPNSFFSQLSSMHHSQPKTGSVRGSIRPSLPGELDFDLLKRSSTPASDTLPRHFSLTNPLSEMGLVVYQPPEPRLNVRSSYGAGIRDLDSLEKDEEILYVSSSDEIPHDGSHQDAPLTLVVTGSKERRIYTLWQAVYTDSRPASSLFNGRTNSPSSGTKTRRRSSFVTNTGAATPNLRGKDNMRESLGGATRAKTVPTLAASRSTQASAEDLMASQLDPEFTGRQPAKESRRVSSLLSRADVSTNFDRSAFEDLATHHTTRQSFGPNTRRGQSLGGTVNDRTSLGGSISRKLRASTPGAFSRLSLDESSDLGTVIHHGATGSATFEELDEFDDISPGHAGLDAIDFQQPFSGLRKEVLLTKFAEVSMNPAPREGVRYSFGPESNADNTSVFTITSPKMASEAGHYGRRFFVHIMNRDIRDHIQIEISVQRYRESTSTSNTAHISKSDHNSDRFVPLAACKKVTRLKGDIDATKITDGDVSRILCLQDKARENSLRLHAPWSPESPFSVSYEALRVFIPYDTSSPFSSSVRGVGKQRTVLDPKPMIGLLHPDATGSFTLRDLDHQLHRVQIQMKPQNEYIAKMLELCLFVLPGWTGDWLLAVWWSRYQVCAGAELREWSAFVQSLFTMAIALDEPGSAKRRKEDVASSVGLSVASRTGKGSNYDPLALMQELERSWPGANSTANPAWSWMQSEKDMDGSKQHAKINRYILAARNFVTSKEGQECVSPLRPNQDLARLALSRLLGALHLFREERKLNVTTHHSAGSLSELLAPVLAQLGRWMSWEPWDWKKEHYFGLEGMGVEHWGFEDVSIRACSTAEHPFASQDPPAVYAWLEQTLTPGFSIPFPSLDILLQSTAKEMQKASLYYFPRTTAVSKYLVTLRACDLTPEKQVEALAEAGISIRMLETFPEAVIAIMKDGIIKCQAKPPTTWTSSFLELVGREDLVLLAKGQTPGPQEIVPAVTAVTMTTRDVHSICQTAETPDVSLSFPESDRISISRLIFSEDRRFTEALRMIEPLRVAVAECVPDPAWSEAQVLEAQKEMVQWVMVRTFALAPGQAMAHFDSRRPLLTEKYAIHGYNTQCIVKPMNIHVSADRATFTEERYGWAWYHAGVAAGLGISKHAEGIDTSWIVFNKPTELNNRHAGLLLALGLNGHLKNIAKWLAFKYLTPKHTMTSIGLLLGLSASNLGTMDTLVTRLLSVHVTRMLPPGAAELNLSPLTQTAGLMGIGLLYYNTQHRRMSEIMLSELENVEIEDPSGAPESLRDESYRLAAGFALGFINLGDGNNLKGLHDMRIIERLLAVAVGPRLVDLVHILDQATAGATIAIALIFMKTNNKAVARKVDVPDTLPQFDYVRPDILLLRTLAKHMILWDDISAENKWIIKNLPKDYQNDYHLRFIKALHSSQMPFFNILTGLLWSLSLKYAGSANITIRDFLLKYLDSFIRLTKLPALRYDAKLTRNTVRNCQDLLALSCATVMAGTGDIDVMRRLRMLHGRVNAETPYGSHLAAHMALGTLFLGGGSATFGTGMLSVASLICAFYPLFPSDVTDNKAHLQAFRHLWVLASEARCIVTRDVDTNRAVRVPLTLKLRDDGSKALMAPCLLPDMDWIERIEMEGKEYWPIVLDFAANKRHLERFRKDQTLHVRRRGVGEAQIPPFEGTLLSLSSSHLSSATSLPSSSIPRHIWEDLFSLPAFKDAGFEGVDVGLALPGDESSKGWMDGKGSVVDGRLMLREAVRGNERDGLWNLRVLFRWAEWAAEREGAGSGSGNGGERGIGGENAWFGREVVEGLRGLVEERARGGEDDT</sequence>
<dbReference type="FunFam" id="1.25.10.10:FF:000400">
    <property type="entry name" value="20S cyclosome subunit (APC1/BimE), putative"/>
    <property type="match status" value="1"/>
</dbReference>
<evidence type="ECO:0000259" key="7">
    <source>
        <dbReference type="Pfam" id="PF12859"/>
    </source>
</evidence>
<keyword evidence="3" id="KW-0677">Repeat</keyword>
<feature type="domain" description="Anaphase-promoting complex subunit 1 beta-sandwich" evidence="8">
    <location>
        <begin position="1764"/>
        <end position="1843"/>
    </location>
</feature>
<dbReference type="Gene3D" id="1.25.10.10">
    <property type="entry name" value="Leucine-rich Repeat Variant"/>
    <property type="match status" value="2"/>
</dbReference>
<dbReference type="PANTHER" id="PTHR12827">
    <property type="entry name" value="MEIOTIC CHECKPOINT REGULATOR TSG24 FAMILY MEMBER"/>
    <property type="match status" value="1"/>
</dbReference>
<proteinExistence type="inferred from homology"/>
<gene>
    <name evidence="9" type="ORF">EJ08DRAFT_694241</name>
</gene>
<organism evidence="9 10">
    <name type="scientific">Tothia fuscella</name>
    <dbReference type="NCBI Taxonomy" id="1048955"/>
    <lineage>
        <taxon>Eukaryota</taxon>
        <taxon>Fungi</taxon>
        <taxon>Dikarya</taxon>
        <taxon>Ascomycota</taxon>
        <taxon>Pezizomycotina</taxon>
        <taxon>Dothideomycetes</taxon>
        <taxon>Pleosporomycetidae</taxon>
        <taxon>Venturiales</taxon>
        <taxon>Cylindrosympodiaceae</taxon>
        <taxon>Tothia</taxon>
    </lineage>
</organism>
<dbReference type="EMBL" id="MU007019">
    <property type="protein sequence ID" value="KAF2433758.1"/>
    <property type="molecule type" value="Genomic_DNA"/>
</dbReference>
<dbReference type="GO" id="GO:0005680">
    <property type="term" value="C:anaphase-promoting complex"/>
    <property type="evidence" value="ECO:0007669"/>
    <property type="project" value="InterPro"/>
</dbReference>
<name>A0A9P4NYT2_9PEZI</name>
<evidence type="ECO:0000259" key="8">
    <source>
        <dbReference type="Pfam" id="PF21282"/>
    </source>
</evidence>
<dbReference type="GO" id="GO:0007091">
    <property type="term" value="P:metaphase/anaphase transition of mitotic cell cycle"/>
    <property type="evidence" value="ECO:0007669"/>
    <property type="project" value="TreeGrafter"/>
</dbReference>
<feature type="domain" description="Anaphase-promoting complex subunit 1 N-terminal" evidence="7">
    <location>
        <begin position="30"/>
        <end position="824"/>
    </location>
</feature>
<evidence type="ECO:0000256" key="3">
    <source>
        <dbReference type="ARBA" id="ARBA00022737"/>
    </source>
</evidence>
<evidence type="ECO:0008006" key="11">
    <source>
        <dbReference type="Google" id="ProtNLM"/>
    </source>
</evidence>
<accession>A0A9P4NYT2</accession>
<feature type="region of interest" description="Disordered" evidence="6">
    <location>
        <begin position="343"/>
        <end position="384"/>
    </location>
</feature>
<protein>
    <recommendedName>
        <fullName evidence="11">Anaphase-promoting complex subunit 1</fullName>
    </recommendedName>
</protein>